<dbReference type="OrthoDB" id="204048at2157"/>
<feature type="transmembrane region" description="Helical" evidence="6">
    <location>
        <begin position="220"/>
        <end position="241"/>
    </location>
</feature>
<dbReference type="RefSeq" id="WP_103425409.1">
    <property type="nucleotide sequence ID" value="NZ_CP026309.1"/>
</dbReference>
<keyword evidence="3 6" id="KW-0812">Transmembrane</keyword>
<name>A0A2I8VII1_9EURY</name>
<dbReference type="InterPro" id="IPR020846">
    <property type="entry name" value="MFS_dom"/>
</dbReference>
<evidence type="ECO:0000313" key="9">
    <source>
        <dbReference type="Proteomes" id="UP000236584"/>
    </source>
</evidence>
<dbReference type="InterPro" id="IPR011701">
    <property type="entry name" value="MFS"/>
</dbReference>
<evidence type="ECO:0000256" key="5">
    <source>
        <dbReference type="ARBA" id="ARBA00023136"/>
    </source>
</evidence>
<dbReference type="GO" id="GO:0005886">
    <property type="term" value="C:plasma membrane"/>
    <property type="evidence" value="ECO:0007669"/>
    <property type="project" value="UniProtKB-SubCell"/>
</dbReference>
<keyword evidence="9" id="KW-1185">Reference proteome</keyword>
<keyword evidence="4 6" id="KW-1133">Transmembrane helix</keyword>
<feature type="transmembrane region" description="Helical" evidence="6">
    <location>
        <begin position="115"/>
        <end position="132"/>
    </location>
</feature>
<dbReference type="SUPFAM" id="SSF103473">
    <property type="entry name" value="MFS general substrate transporter"/>
    <property type="match status" value="1"/>
</dbReference>
<keyword evidence="5 6" id="KW-0472">Membrane</keyword>
<feature type="domain" description="Major facilitator superfamily (MFS) profile" evidence="7">
    <location>
        <begin position="15"/>
        <end position="401"/>
    </location>
</feature>
<dbReference type="Pfam" id="PF07690">
    <property type="entry name" value="MFS_1"/>
    <property type="match status" value="1"/>
</dbReference>
<feature type="transmembrane region" description="Helical" evidence="6">
    <location>
        <begin position="347"/>
        <end position="370"/>
    </location>
</feature>
<comment type="subcellular location">
    <subcellularLocation>
        <location evidence="1">Cell membrane</location>
        <topology evidence="1">Multi-pass membrane protein</topology>
    </subcellularLocation>
</comment>
<dbReference type="InterPro" id="IPR050189">
    <property type="entry name" value="MFS_Efflux_Transporters"/>
</dbReference>
<dbReference type="Gene3D" id="1.20.1250.20">
    <property type="entry name" value="MFS general substrate transporter like domains"/>
    <property type="match status" value="2"/>
</dbReference>
<evidence type="ECO:0000256" key="3">
    <source>
        <dbReference type="ARBA" id="ARBA00022692"/>
    </source>
</evidence>
<organism evidence="8 9">
    <name type="scientific">Salinigranum rubrum</name>
    <dbReference type="NCBI Taxonomy" id="755307"/>
    <lineage>
        <taxon>Archaea</taxon>
        <taxon>Methanobacteriati</taxon>
        <taxon>Methanobacteriota</taxon>
        <taxon>Stenosarchaea group</taxon>
        <taxon>Halobacteria</taxon>
        <taxon>Halobacteriales</taxon>
        <taxon>Haloferacaceae</taxon>
        <taxon>Salinigranum</taxon>
    </lineage>
</organism>
<keyword evidence="2" id="KW-1003">Cell membrane</keyword>
<evidence type="ECO:0000256" key="2">
    <source>
        <dbReference type="ARBA" id="ARBA00022475"/>
    </source>
</evidence>
<proteinExistence type="predicted"/>
<dbReference type="GeneID" id="35592169"/>
<sequence length="413" mass="41463">MSGRTVPSRARVRTAGVVAGLCVLSAAAAAYEIVPASVTPLVRESLGIGAAAAGLLVTVMYATSVVVSVPVGVALDRVGVTRAVVAAGVALLVAGAWGYAAAVAGAYWWLVASRVLGGLAYVVLWNAGANLVGETVTPENRATAVGVFTASAPLGFALGQFGGPQVAARAGWPAVLPTFAGLAVVGVGVFLAATRGQELSVTTETPDRAAFVALFTNRGMWTLCLLCFVAYDLYLVLNSWLPSYLAEGLGVDLALSGLLTALFPAVGIVARAASGGISDRLFDGRRRPVAVLAFAVATPGVLGLAVTTDVGSVVGLVVTAGLGIQLAIGLLFSYVTEVVASEVRTTAVSLLTAAGLAGAGIAPVVAGALIERVGYRSTFLLAGVVAAAGIVVAWWAPEPSGGRSGKRDSHEPV</sequence>
<evidence type="ECO:0000256" key="6">
    <source>
        <dbReference type="SAM" id="Phobius"/>
    </source>
</evidence>
<evidence type="ECO:0000256" key="1">
    <source>
        <dbReference type="ARBA" id="ARBA00004651"/>
    </source>
</evidence>
<dbReference type="AlphaFoldDB" id="A0A2I8VII1"/>
<dbReference type="EMBL" id="CP026309">
    <property type="protein sequence ID" value="AUV81721.1"/>
    <property type="molecule type" value="Genomic_DNA"/>
</dbReference>
<dbReference type="InterPro" id="IPR036259">
    <property type="entry name" value="MFS_trans_sf"/>
</dbReference>
<dbReference type="GO" id="GO:0022857">
    <property type="term" value="F:transmembrane transporter activity"/>
    <property type="evidence" value="ECO:0007669"/>
    <property type="project" value="InterPro"/>
</dbReference>
<protein>
    <submittedName>
        <fullName evidence="8">MFS transporter</fullName>
    </submittedName>
</protein>
<dbReference type="PANTHER" id="PTHR43124">
    <property type="entry name" value="PURINE EFFLUX PUMP PBUE"/>
    <property type="match status" value="1"/>
</dbReference>
<dbReference type="PROSITE" id="PS50850">
    <property type="entry name" value="MFS"/>
    <property type="match status" value="1"/>
</dbReference>
<evidence type="ECO:0000313" key="8">
    <source>
        <dbReference type="EMBL" id="AUV81721.1"/>
    </source>
</evidence>
<feature type="transmembrane region" description="Helical" evidence="6">
    <location>
        <begin position="376"/>
        <end position="397"/>
    </location>
</feature>
<evidence type="ECO:0000259" key="7">
    <source>
        <dbReference type="PROSITE" id="PS50850"/>
    </source>
</evidence>
<accession>A0A2I8VII1</accession>
<dbReference type="PANTHER" id="PTHR43124:SF3">
    <property type="entry name" value="CHLORAMPHENICOL EFFLUX PUMP RV0191"/>
    <property type="match status" value="1"/>
</dbReference>
<gene>
    <name evidence="8" type="ORF">C2R22_08725</name>
</gene>
<feature type="transmembrane region" description="Helical" evidence="6">
    <location>
        <begin position="174"/>
        <end position="193"/>
    </location>
</feature>
<feature type="transmembrane region" description="Helical" evidence="6">
    <location>
        <begin position="144"/>
        <end position="162"/>
    </location>
</feature>
<feature type="transmembrane region" description="Helical" evidence="6">
    <location>
        <begin position="313"/>
        <end position="335"/>
    </location>
</feature>
<evidence type="ECO:0000256" key="4">
    <source>
        <dbReference type="ARBA" id="ARBA00022989"/>
    </source>
</evidence>
<feature type="transmembrane region" description="Helical" evidence="6">
    <location>
        <begin position="46"/>
        <end position="71"/>
    </location>
</feature>
<dbReference type="KEGG" id="srub:C2R22_08725"/>
<dbReference type="Proteomes" id="UP000236584">
    <property type="component" value="Chromosome"/>
</dbReference>
<feature type="transmembrane region" description="Helical" evidence="6">
    <location>
        <begin position="253"/>
        <end position="277"/>
    </location>
</feature>
<reference evidence="8 9" key="1">
    <citation type="submission" date="2018-01" db="EMBL/GenBank/DDBJ databases">
        <title>Complete genome sequence of Salinigranum rubrum GX10T, an extremely halophilic archaeon isolated from a marine solar saltern.</title>
        <authorList>
            <person name="Han S."/>
        </authorList>
    </citation>
    <scope>NUCLEOTIDE SEQUENCE [LARGE SCALE GENOMIC DNA]</scope>
    <source>
        <strain evidence="8 9">GX10</strain>
    </source>
</reference>
<feature type="transmembrane region" description="Helical" evidence="6">
    <location>
        <begin position="289"/>
        <end position="307"/>
    </location>
</feature>
<feature type="transmembrane region" description="Helical" evidence="6">
    <location>
        <begin position="83"/>
        <end position="109"/>
    </location>
</feature>